<evidence type="ECO:0000259" key="2">
    <source>
        <dbReference type="PROSITE" id="PS50883"/>
    </source>
</evidence>
<feature type="transmembrane region" description="Helical" evidence="1">
    <location>
        <begin position="136"/>
        <end position="158"/>
    </location>
</feature>
<dbReference type="CDD" id="cd01949">
    <property type="entry name" value="GGDEF"/>
    <property type="match status" value="1"/>
</dbReference>
<dbReference type="PROSITE" id="PS50883">
    <property type="entry name" value="EAL"/>
    <property type="match status" value="1"/>
</dbReference>
<dbReference type="RefSeq" id="WP_133873437.1">
    <property type="nucleotide sequence ID" value="NZ_BOMD01000069.1"/>
</dbReference>
<feature type="transmembrane region" description="Helical" evidence="1">
    <location>
        <begin position="75"/>
        <end position="95"/>
    </location>
</feature>
<dbReference type="SUPFAM" id="SSF55073">
    <property type="entry name" value="Nucleotide cyclase"/>
    <property type="match status" value="1"/>
</dbReference>
<feature type="transmembrane region" description="Helical" evidence="1">
    <location>
        <begin position="37"/>
        <end position="54"/>
    </location>
</feature>
<feature type="transmembrane region" description="Helical" evidence="1">
    <location>
        <begin position="107"/>
        <end position="124"/>
    </location>
</feature>
<dbReference type="EMBL" id="SNWR01000001">
    <property type="protein sequence ID" value="TDO39056.1"/>
    <property type="molecule type" value="Genomic_DNA"/>
</dbReference>
<reference evidence="4 5" key="1">
    <citation type="submission" date="2019-03" db="EMBL/GenBank/DDBJ databases">
        <title>Sequencing the genomes of 1000 actinobacteria strains.</title>
        <authorList>
            <person name="Klenk H.-P."/>
        </authorList>
    </citation>
    <scope>NUCLEOTIDE SEQUENCE [LARGE SCALE GENOMIC DNA]</scope>
    <source>
        <strain evidence="4 5">DSM 43805</strain>
    </source>
</reference>
<dbReference type="Gene3D" id="3.20.20.450">
    <property type="entry name" value="EAL domain"/>
    <property type="match status" value="1"/>
</dbReference>
<feature type="transmembrane region" description="Helical" evidence="1">
    <location>
        <begin position="202"/>
        <end position="220"/>
    </location>
</feature>
<dbReference type="SUPFAM" id="SSF141868">
    <property type="entry name" value="EAL domain-like"/>
    <property type="match status" value="1"/>
</dbReference>
<dbReference type="SMART" id="SM00052">
    <property type="entry name" value="EAL"/>
    <property type="match status" value="1"/>
</dbReference>
<dbReference type="Pfam" id="PF00563">
    <property type="entry name" value="EAL"/>
    <property type="match status" value="1"/>
</dbReference>
<dbReference type="AlphaFoldDB" id="A0A4R6JV89"/>
<feature type="domain" description="GGDEF" evidence="3">
    <location>
        <begin position="363"/>
        <end position="495"/>
    </location>
</feature>
<dbReference type="InterPro" id="IPR001633">
    <property type="entry name" value="EAL_dom"/>
</dbReference>
<evidence type="ECO:0000256" key="1">
    <source>
        <dbReference type="SAM" id="Phobius"/>
    </source>
</evidence>
<dbReference type="InterPro" id="IPR029787">
    <property type="entry name" value="Nucleotide_cyclase"/>
</dbReference>
<feature type="domain" description="EAL" evidence="2">
    <location>
        <begin position="503"/>
        <end position="751"/>
    </location>
</feature>
<gene>
    <name evidence="4" type="ORF">C8E87_2731</name>
</gene>
<dbReference type="CDD" id="cd01948">
    <property type="entry name" value="EAL"/>
    <property type="match status" value="1"/>
</dbReference>
<dbReference type="PANTHER" id="PTHR44757">
    <property type="entry name" value="DIGUANYLATE CYCLASE DGCP"/>
    <property type="match status" value="1"/>
</dbReference>
<dbReference type="OrthoDB" id="3274485at2"/>
<feature type="transmembrane region" description="Helical" evidence="1">
    <location>
        <begin position="12"/>
        <end position="31"/>
    </location>
</feature>
<feature type="transmembrane region" description="Helical" evidence="1">
    <location>
        <begin position="170"/>
        <end position="193"/>
    </location>
</feature>
<keyword evidence="5" id="KW-1185">Reference proteome</keyword>
<evidence type="ECO:0000259" key="3">
    <source>
        <dbReference type="PROSITE" id="PS50887"/>
    </source>
</evidence>
<dbReference type="Proteomes" id="UP000294901">
    <property type="component" value="Unassembled WGS sequence"/>
</dbReference>
<keyword evidence="1" id="KW-1133">Transmembrane helix</keyword>
<keyword evidence="1" id="KW-0812">Transmembrane</keyword>
<dbReference type="Pfam" id="PF00990">
    <property type="entry name" value="GGDEF"/>
    <property type="match status" value="1"/>
</dbReference>
<keyword evidence="1" id="KW-0472">Membrane</keyword>
<proteinExistence type="predicted"/>
<dbReference type="Gene3D" id="3.30.70.270">
    <property type="match status" value="1"/>
</dbReference>
<name>A0A4R6JV89_9ACTN</name>
<dbReference type="NCBIfam" id="TIGR00254">
    <property type="entry name" value="GGDEF"/>
    <property type="match status" value="1"/>
</dbReference>
<evidence type="ECO:0000313" key="5">
    <source>
        <dbReference type="Proteomes" id="UP000294901"/>
    </source>
</evidence>
<comment type="caution">
    <text evidence="4">The sequence shown here is derived from an EMBL/GenBank/DDBJ whole genome shotgun (WGS) entry which is preliminary data.</text>
</comment>
<dbReference type="InterPro" id="IPR035919">
    <property type="entry name" value="EAL_sf"/>
</dbReference>
<dbReference type="InterPro" id="IPR052155">
    <property type="entry name" value="Biofilm_reg_signaling"/>
</dbReference>
<dbReference type="PANTHER" id="PTHR44757:SF2">
    <property type="entry name" value="BIOFILM ARCHITECTURE MAINTENANCE PROTEIN MBAA"/>
    <property type="match status" value="1"/>
</dbReference>
<accession>A0A4R6JV89</accession>
<dbReference type="InterPro" id="IPR000160">
    <property type="entry name" value="GGDEF_dom"/>
</dbReference>
<protein>
    <submittedName>
        <fullName evidence="4">Diguanylate cyclase (GGDEF)-like protein</fullName>
    </submittedName>
</protein>
<dbReference type="InterPro" id="IPR043128">
    <property type="entry name" value="Rev_trsase/Diguanyl_cyclase"/>
</dbReference>
<feature type="transmembrane region" description="Helical" evidence="1">
    <location>
        <begin position="271"/>
        <end position="289"/>
    </location>
</feature>
<feature type="transmembrane region" description="Helical" evidence="1">
    <location>
        <begin position="301"/>
        <end position="321"/>
    </location>
</feature>
<evidence type="ECO:0000313" key="4">
    <source>
        <dbReference type="EMBL" id="TDO39056.1"/>
    </source>
</evidence>
<dbReference type="PROSITE" id="PS50887">
    <property type="entry name" value="GGDEF"/>
    <property type="match status" value="1"/>
</dbReference>
<sequence length="768" mass="82735">MDVFRSRPDRPLLASGALLLFTLIAVTINAISPVIPWIFLWLPGILGAAVLGIESRRTARAEHLAPPVRQFWNRIALVCLPVGLGNTAQAMHTLAAEDPANAGVGPGQIIFQGVAVLLVMYALLRLPFGQQTRGDLFRVVLDASTVMLACAVFLWHFSARYALDDDDPRMLFPSLALSLLALLAVFAVAKFLLTSQNQIDTGALRMIGVAVAIGAVGPPILRPLITALDPNLFPDMIDLPALFYCGVIAARRQRAARTGPQRGAKPVRRRPFSFLPYTAIAAVDGLLLMVTWQNDSTDRRIVVVAAVLLTGVVVLRQITAFQDNSRLLQRLDHGATHDALTELPNRVLFHERLRRAVEATDGRPVAVALIDLDDFKEVNDTLGHEVGDQLLIAVAQRLNGCVRAEDTVARLGGDEFVVVLDGADPAAADLAAQRMIEALKAPVLADGHELPIRASIGIADGRAGDDPSVLLRQADIAMYAAKVIPGTASLHYEHEMGATSAGHSELGADLPAAIRDDQLFLLFQPIVTLDKDRRVLGAEALVRWAHPEHGTLAPDAFIPVAERTGLIVPLGRWVLRAALRRMAQWPADTVISINISARDLREPDFAPYVADLLAEYGIAPGRVTLEVTESMPVEPGESDAALRSLRGLGVKLALDDFGTGNSTLSLLHDVPVDEVKLDRSFTQAAPDDRITVAAGVAHLAQALSLHAVAEGVETEEQADRLRELGYRAAQGYLFARPLPAADFEALLPPAPMPAHGGSPHHSRRLPVK</sequence>
<organism evidence="4 5">
    <name type="scientific">Paractinoplanes brasiliensis</name>
    <dbReference type="NCBI Taxonomy" id="52695"/>
    <lineage>
        <taxon>Bacteria</taxon>
        <taxon>Bacillati</taxon>
        <taxon>Actinomycetota</taxon>
        <taxon>Actinomycetes</taxon>
        <taxon>Micromonosporales</taxon>
        <taxon>Micromonosporaceae</taxon>
        <taxon>Paractinoplanes</taxon>
    </lineage>
</organism>
<dbReference type="SMART" id="SM00267">
    <property type="entry name" value="GGDEF"/>
    <property type="match status" value="1"/>
</dbReference>